<dbReference type="InterPro" id="IPR008283">
    <property type="entry name" value="Peptidase_M17_N"/>
</dbReference>
<dbReference type="NCBIfam" id="NF002076">
    <property type="entry name" value="PRK00913.2-3"/>
    <property type="match status" value="1"/>
</dbReference>
<dbReference type="SUPFAM" id="SSF53187">
    <property type="entry name" value="Zn-dependent exopeptidases"/>
    <property type="match status" value="1"/>
</dbReference>
<evidence type="ECO:0000256" key="14">
    <source>
        <dbReference type="SAM" id="MobiDB-lite"/>
    </source>
</evidence>
<dbReference type="InterPro" id="IPR001394">
    <property type="entry name" value="Peptidase_C19_UCH"/>
</dbReference>
<evidence type="ECO:0000256" key="6">
    <source>
        <dbReference type="ARBA" id="ARBA00011867"/>
    </source>
</evidence>
<feature type="compositionally biased region" description="Acidic residues" evidence="14">
    <location>
        <begin position="72"/>
        <end position="89"/>
    </location>
</feature>
<dbReference type="PRINTS" id="PR00481">
    <property type="entry name" value="LAMNOPPTDASE"/>
</dbReference>
<keyword evidence="8" id="KW-0645">Protease</keyword>
<keyword evidence="10" id="KW-0378">Hydrolase</keyword>
<evidence type="ECO:0000256" key="3">
    <source>
        <dbReference type="ARBA" id="ARBA00008563"/>
    </source>
</evidence>
<comment type="catalytic activity">
    <reaction evidence="2">
        <text>Release of N-terminal proline from a peptide.</text>
        <dbReference type="EC" id="3.4.11.5"/>
    </reaction>
</comment>
<dbReference type="InterPro" id="IPR018200">
    <property type="entry name" value="USP_CS"/>
</dbReference>
<accession>A0ABQ8B8N3</accession>
<dbReference type="PROSITE" id="PS00631">
    <property type="entry name" value="CYTOSOL_AP"/>
    <property type="match status" value="1"/>
</dbReference>
<dbReference type="InterPro" id="IPR028909">
    <property type="entry name" value="bL21-like"/>
</dbReference>
<dbReference type="Proteomes" id="UP000824890">
    <property type="component" value="Unassembled WGS sequence"/>
</dbReference>
<comment type="similarity">
    <text evidence="3">Belongs to the bacterial ribosomal protein bL21 family.</text>
</comment>
<evidence type="ECO:0000256" key="12">
    <source>
        <dbReference type="ARBA" id="ARBA00022980"/>
    </source>
</evidence>
<dbReference type="Gene3D" id="3.40.630.10">
    <property type="entry name" value="Zn peptidases"/>
    <property type="match status" value="1"/>
</dbReference>
<dbReference type="HAMAP" id="MF_00181">
    <property type="entry name" value="Cytosol_peptidase_M17"/>
    <property type="match status" value="1"/>
</dbReference>
<dbReference type="Gene3D" id="3.40.220.10">
    <property type="entry name" value="Leucine Aminopeptidase, subunit E, domain 1"/>
    <property type="match status" value="1"/>
</dbReference>
<organism evidence="16 17">
    <name type="scientific">Brassica napus</name>
    <name type="common">Rape</name>
    <dbReference type="NCBI Taxonomy" id="3708"/>
    <lineage>
        <taxon>Eukaryota</taxon>
        <taxon>Viridiplantae</taxon>
        <taxon>Streptophyta</taxon>
        <taxon>Embryophyta</taxon>
        <taxon>Tracheophyta</taxon>
        <taxon>Spermatophyta</taxon>
        <taxon>Magnoliopsida</taxon>
        <taxon>eudicotyledons</taxon>
        <taxon>Gunneridae</taxon>
        <taxon>Pentapetalae</taxon>
        <taxon>rosids</taxon>
        <taxon>malvids</taxon>
        <taxon>Brassicales</taxon>
        <taxon>Brassicaceae</taxon>
        <taxon>Brassiceae</taxon>
        <taxon>Brassica</taxon>
    </lineage>
</organism>
<evidence type="ECO:0000313" key="16">
    <source>
        <dbReference type="EMBL" id="KAH0901154.1"/>
    </source>
</evidence>
<protein>
    <recommendedName>
        <fullName evidence="15">USP domain-containing protein</fullName>
    </recommendedName>
</protein>
<evidence type="ECO:0000259" key="15">
    <source>
        <dbReference type="PROSITE" id="PS50235"/>
    </source>
</evidence>
<dbReference type="EMBL" id="JAGKQM010000011">
    <property type="protein sequence ID" value="KAH0901154.1"/>
    <property type="molecule type" value="Genomic_DNA"/>
</dbReference>
<dbReference type="PANTHER" id="PTHR11963">
    <property type="entry name" value="LEUCINE AMINOPEPTIDASE-RELATED"/>
    <property type="match status" value="1"/>
</dbReference>
<dbReference type="InterPro" id="IPR023042">
    <property type="entry name" value="Peptidase_M17_leu_NH2_pept"/>
</dbReference>
<dbReference type="InterPro" id="IPR038765">
    <property type="entry name" value="Papain-like_cys_pep_sf"/>
</dbReference>
<comment type="catalytic activity">
    <reaction evidence="1">
        <text>Release of an N-terminal amino acid, Xaa-|-Yaa-, in which Xaa is preferably Leu, but may be other amino acids including Pro although not Arg or Lys, and Yaa may be Pro. Amino acid amides and methyl esters are also readily hydrolyzed, but rates on arylamides are exceedingly low.</text>
        <dbReference type="EC" id="3.4.11.1"/>
    </reaction>
</comment>
<name>A0ABQ8B8N3_BRANA</name>
<dbReference type="InterPro" id="IPR000819">
    <property type="entry name" value="Peptidase_M17_C"/>
</dbReference>
<evidence type="ECO:0000256" key="13">
    <source>
        <dbReference type="ARBA" id="ARBA00023274"/>
    </source>
</evidence>
<keyword evidence="12" id="KW-0689">Ribosomal protein</keyword>
<feature type="domain" description="USP" evidence="15">
    <location>
        <begin position="1017"/>
        <end position="1369"/>
    </location>
</feature>
<feature type="region of interest" description="Disordered" evidence="14">
    <location>
        <begin position="847"/>
        <end position="935"/>
    </location>
</feature>
<dbReference type="Gene3D" id="3.90.70.10">
    <property type="entry name" value="Cysteine proteinases"/>
    <property type="match status" value="1"/>
</dbReference>
<dbReference type="HAMAP" id="MF_01363">
    <property type="entry name" value="Ribosomal_bL21"/>
    <property type="match status" value="1"/>
</dbReference>
<keyword evidence="11" id="KW-0694">RNA-binding</keyword>
<evidence type="ECO:0000256" key="10">
    <source>
        <dbReference type="ARBA" id="ARBA00022801"/>
    </source>
</evidence>
<keyword evidence="13" id="KW-0687">Ribonucleoprotein</keyword>
<feature type="region of interest" description="Disordered" evidence="14">
    <location>
        <begin position="65"/>
        <end position="97"/>
    </location>
</feature>
<sequence length="1369" mass="148237">MASLRCIRELSRRAMTVLSISQTCLISSIRGLELSGTSITHAAPIQNRSLTWDFPWYSRSQGRHFASKTNDTDESSDGEDEDEEDSAEMEVEREYSPAEKVEAAAEIGYKVMGPLKPSERLFKPYEPVFAVVQIGSHQFKVSNGDSIFTEKLKFCDINDKLTLTKVLLLGSASQTIIGRPILPDATVHALVEEHALDEKVLIFKKKRRKNYRRTTGHRQELTKLRITDIQGIEKPEPKIVHKPSKAVDTEQPEAELLPPRFRLALAVTPLCHSSRGRAMTTLSQATLGLTQANSIDHPKVTFAAKDVDVTEWKGDILAVGVTEKDMAKDVNSKFQNPILSKLDAHLGGLLADVSSEEDFSGKPGQSTVLRLPGLGSKRVGLIGLGKSASSPSAFQSLGEAVAAAAKASQASSVAVVLASSESNESKLTSASAIASGTVLGLFEDSRYKSESKKPSLKSVDIIGFGTGPELEKKLKYAEDVSYGVIFGRELVNSPANVLTPAVLAEEASNLASMYSDVMTANILNEEQCKELKMGSYLAVAAASANPPRFIHLVYKPSSGPVKTKLALVGKGLTFDSGGYNIKTGPGCLIELMKFDMGGSAAVLGAAKAIGQIKPPGVEVHFIVAACENMISGTGMRPGDVLTASNGKTIEVNNTDAEGRLTLADALVYACNQGVDKVVDLATLTGACIVALGNSMAGIYTPSDELAKEVIAASERSGEKLWRMPMEESYWEMMKSGVADMVNTGGRAGGSITAALFLKQFVDEKVEWMHIDMAGPVWNEKKKAATGFGVATLVEWVFVFGSFTEHETRSLLEQQKPIKAPQNHKEKSVGSIQFGSFNLVTGSSPVNTNGELKKAQAADGVVKSRPSSSHKEDSAVSQKRVDAPRPSSSHKEDRSIQSAVSQKRLDASRPSSSDKVAKLPVKHSSGVPEHVVENGTIKEVSERKPHNNGVAVKAGLEKLCVSDGESDALYKATSSKFQALDSDILLSDSSPASIPRKNNQMVVHTEQPAPPVKDFTPRGLINAGNLCFLNATLQSLLSCSPFVQLLQGIQLQDIPKTESPTLAAFSEFISELDAPSSSTFRNNVTVVESGRPFTPAMFETVLRNFTPDVLNNMSGRPRQEDAQEFLSFIMDQMHDELLKLRDESPRLTGSKSSVLSSASDDDEWETVGPKNKSAVTRTQSFVPSQLSDIFGGELRSVVKAQGNKDSATVQPYLLLHLDIHPEAVCTIEDALHLFSAPEDLEGYRASVTGKAGVVSARKSIKIQKLSKIMILHLMRFSYGNQGSTKLHKPVHFPLKLNLGRYLLASPSNGLKYELVATITHHGRDPSKGHYTADARRKNNQWLRFDDASVTAIGTKQVLHDQAYVLFYKQV</sequence>
<dbReference type="SUPFAM" id="SSF141091">
    <property type="entry name" value="L21p-like"/>
    <property type="match status" value="1"/>
</dbReference>
<feature type="compositionally biased region" description="Basic and acidic residues" evidence="14">
    <location>
        <begin position="868"/>
        <end position="894"/>
    </location>
</feature>
<dbReference type="Pfam" id="PF02789">
    <property type="entry name" value="Peptidase_M17_N"/>
    <property type="match status" value="1"/>
</dbReference>
<evidence type="ECO:0000256" key="11">
    <source>
        <dbReference type="ARBA" id="ARBA00022884"/>
    </source>
</evidence>
<dbReference type="CDD" id="cd00433">
    <property type="entry name" value="Peptidase_M17"/>
    <property type="match status" value="1"/>
</dbReference>
<dbReference type="InterPro" id="IPR018258">
    <property type="entry name" value="Ribosomal_bL21_CS"/>
</dbReference>
<dbReference type="Pfam" id="PF00829">
    <property type="entry name" value="Ribosomal_L21p"/>
    <property type="match status" value="1"/>
</dbReference>
<gene>
    <name evidence="16" type="ORF">HID58_040657</name>
</gene>
<dbReference type="InterPro" id="IPR043472">
    <property type="entry name" value="Macro_dom-like"/>
</dbReference>
<dbReference type="PANTHER" id="PTHR11963:SF23">
    <property type="entry name" value="CYTOSOL AMINOPEPTIDASE"/>
    <property type="match status" value="1"/>
</dbReference>
<dbReference type="PROSITE" id="PS00973">
    <property type="entry name" value="USP_2"/>
    <property type="match status" value="1"/>
</dbReference>
<proteinExistence type="inferred from homology"/>
<dbReference type="NCBIfam" id="TIGR00061">
    <property type="entry name" value="L21"/>
    <property type="match status" value="1"/>
</dbReference>
<dbReference type="PROSITE" id="PS50235">
    <property type="entry name" value="USP_3"/>
    <property type="match status" value="1"/>
</dbReference>
<evidence type="ECO:0000256" key="7">
    <source>
        <dbReference type="ARBA" id="ARBA00022438"/>
    </source>
</evidence>
<feature type="region of interest" description="Disordered" evidence="14">
    <location>
        <begin position="1140"/>
        <end position="1169"/>
    </location>
</feature>
<dbReference type="InterPro" id="IPR036164">
    <property type="entry name" value="bL21-like_sf"/>
</dbReference>
<dbReference type="SUPFAM" id="SSF54001">
    <property type="entry name" value="Cysteine proteinases"/>
    <property type="match status" value="1"/>
</dbReference>
<evidence type="ECO:0000256" key="9">
    <source>
        <dbReference type="ARBA" id="ARBA00022730"/>
    </source>
</evidence>
<dbReference type="Pfam" id="PF00443">
    <property type="entry name" value="UCH"/>
    <property type="match status" value="1"/>
</dbReference>
<comment type="similarity">
    <text evidence="5">Belongs to the peptidase M17 family.</text>
</comment>
<dbReference type="InterPro" id="IPR001787">
    <property type="entry name" value="Ribosomal_bL21"/>
</dbReference>
<keyword evidence="17" id="KW-1185">Reference proteome</keyword>
<dbReference type="PROSITE" id="PS01169">
    <property type="entry name" value="RIBOSOMAL_L21"/>
    <property type="match status" value="1"/>
</dbReference>
<comment type="caution">
    <text evidence="16">The sequence shown here is derived from an EMBL/GenBank/DDBJ whole genome shotgun (WGS) entry which is preliminary data.</text>
</comment>
<comment type="similarity">
    <text evidence="4">Belongs to the peptidase C19 family.</text>
</comment>
<reference evidence="16 17" key="1">
    <citation type="submission" date="2021-05" db="EMBL/GenBank/DDBJ databases">
        <title>Genome Assembly of Synthetic Allotetraploid Brassica napus Reveals Homoeologous Exchanges between Subgenomes.</title>
        <authorList>
            <person name="Davis J.T."/>
        </authorList>
    </citation>
    <scope>NUCLEOTIDE SEQUENCE [LARGE SCALE GENOMIC DNA]</scope>
    <source>
        <strain evidence="17">cv. Da-Ae</strain>
        <tissue evidence="16">Seedling</tissue>
    </source>
</reference>
<evidence type="ECO:0000256" key="1">
    <source>
        <dbReference type="ARBA" id="ARBA00000135"/>
    </source>
</evidence>
<keyword evidence="7" id="KW-0031">Aminopeptidase</keyword>
<evidence type="ECO:0000256" key="2">
    <source>
        <dbReference type="ARBA" id="ARBA00001585"/>
    </source>
</evidence>
<keyword evidence="9" id="KW-0699">rRNA-binding</keyword>
<evidence type="ECO:0000256" key="5">
    <source>
        <dbReference type="ARBA" id="ARBA00009528"/>
    </source>
</evidence>
<dbReference type="InterPro" id="IPR028889">
    <property type="entry name" value="USP"/>
</dbReference>
<dbReference type="SUPFAM" id="SSF52949">
    <property type="entry name" value="Macro domain-like"/>
    <property type="match status" value="1"/>
</dbReference>
<dbReference type="Pfam" id="PF00883">
    <property type="entry name" value="Peptidase_M17"/>
    <property type="match status" value="1"/>
</dbReference>
<dbReference type="InterPro" id="IPR011356">
    <property type="entry name" value="Leucine_aapep/pepB"/>
</dbReference>
<dbReference type="PROSITE" id="PS00972">
    <property type="entry name" value="USP_1"/>
    <property type="match status" value="1"/>
</dbReference>
<evidence type="ECO:0000256" key="8">
    <source>
        <dbReference type="ARBA" id="ARBA00022670"/>
    </source>
</evidence>
<evidence type="ECO:0000313" key="17">
    <source>
        <dbReference type="Proteomes" id="UP000824890"/>
    </source>
</evidence>
<evidence type="ECO:0000256" key="4">
    <source>
        <dbReference type="ARBA" id="ARBA00009085"/>
    </source>
</evidence>
<comment type="subunit">
    <text evidence="6">Homohexamer (dimer of homotrimers).</text>
</comment>